<evidence type="ECO:0000313" key="3">
    <source>
        <dbReference type="EMBL" id="GAA0873346.1"/>
    </source>
</evidence>
<name>A0ABN1MJD4_9FLAO</name>
<dbReference type="InterPro" id="IPR015797">
    <property type="entry name" value="NUDIX_hydrolase-like_dom_sf"/>
</dbReference>
<dbReference type="PANTHER" id="PTHR43736:SF4">
    <property type="entry name" value="SLR1690 PROTEIN"/>
    <property type="match status" value="1"/>
</dbReference>
<gene>
    <name evidence="3" type="ORF">GCM10009117_24930</name>
</gene>
<evidence type="ECO:0000313" key="4">
    <source>
        <dbReference type="Proteomes" id="UP001500507"/>
    </source>
</evidence>
<dbReference type="InterPro" id="IPR036388">
    <property type="entry name" value="WH-like_DNA-bd_sf"/>
</dbReference>
<dbReference type="Pfam" id="PF21906">
    <property type="entry name" value="WHD_NrtR"/>
    <property type="match status" value="1"/>
</dbReference>
<evidence type="ECO:0000259" key="2">
    <source>
        <dbReference type="Pfam" id="PF21906"/>
    </source>
</evidence>
<feature type="domain" description="NrtR DNA-binding winged helix" evidence="2">
    <location>
        <begin position="149"/>
        <end position="208"/>
    </location>
</feature>
<keyword evidence="4" id="KW-1185">Reference proteome</keyword>
<reference evidence="3 4" key="1">
    <citation type="journal article" date="2019" name="Int. J. Syst. Evol. Microbiol.">
        <title>The Global Catalogue of Microorganisms (GCM) 10K type strain sequencing project: providing services to taxonomists for standard genome sequencing and annotation.</title>
        <authorList>
            <consortium name="The Broad Institute Genomics Platform"/>
            <consortium name="The Broad Institute Genome Sequencing Center for Infectious Disease"/>
            <person name="Wu L."/>
            <person name="Ma J."/>
        </authorList>
    </citation>
    <scope>NUCLEOTIDE SEQUENCE [LARGE SCALE GENOMIC DNA]</scope>
    <source>
        <strain evidence="3 4">JCM 16082</strain>
    </source>
</reference>
<organism evidence="3 4">
    <name type="scientific">Gangjinia marincola</name>
    <dbReference type="NCBI Taxonomy" id="578463"/>
    <lineage>
        <taxon>Bacteria</taxon>
        <taxon>Pseudomonadati</taxon>
        <taxon>Bacteroidota</taxon>
        <taxon>Flavobacteriia</taxon>
        <taxon>Flavobacteriales</taxon>
        <taxon>Flavobacteriaceae</taxon>
        <taxon>Gangjinia</taxon>
    </lineage>
</organism>
<dbReference type="Proteomes" id="UP001500507">
    <property type="component" value="Unassembled WGS sequence"/>
</dbReference>
<dbReference type="Gene3D" id="3.90.79.10">
    <property type="entry name" value="Nucleoside Triphosphate Pyrophosphohydrolase"/>
    <property type="match status" value="1"/>
</dbReference>
<comment type="caution">
    <text evidence="3">The sequence shown here is derived from an EMBL/GenBank/DDBJ whole genome shotgun (WGS) entry which is preliminary data.</text>
</comment>
<dbReference type="RefSeq" id="WP_343768231.1">
    <property type="nucleotide sequence ID" value="NZ_BAAAFG010000016.1"/>
</dbReference>
<dbReference type="SUPFAM" id="SSF55811">
    <property type="entry name" value="Nudix"/>
    <property type="match status" value="1"/>
</dbReference>
<dbReference type="InterPro" id="IPR036390">
    <property type="entry name" value="WH_DNA-bd_sf"/>
</dbReference>
<evidence type="ECO:0000259" key="1">
    <source>
        <dbReference type="Pfam" id="PF00293"/>
    </source>
</evidence>
<proteinExistence type="predicted"/>
<dbReference type="Pfam" id="PF00293">
    <property type="entry name" value="NUDIX"/>
    <property type="match status" value="1"/>
</dbReference>
<feature type="domain" description="Nudix hydrolase" evidence="1">
    <location>
        <begin position="16"/>
        <end position="130"/>
    </location>
</feature>
<dbReference type="CDD" id="cd18873">
    <property type="entry name" value="NUDIX_NadM_like"/>
    <property type="match status" value="1"/>
</dbReference>
<dbReference type="PANTHER" id="PTHR43736">
    <property type="entry name" value="ADP-RIBOSE PYROPHOSPHATASE"/>
    <property type="match status" value="1"/>
</dbReference>
<protein>
    <submittedName>
        <fullName evidence="3">NUDIX domain-containing protein</fullName>
    </submittedName>
</protein>
<dbReference type="Gene3D" id="1.10.10.10">
    <property type="entry name" value="Winged helix-like DNA-binding domain superfamily/Winged helix DNA-binding domain"/>
    <property type="match status" value="1"/>
</dbReference>
<dbReference type="EMBL" id="BAAAFG010000016">
    <property type="protein sequence ID" value="GAA0873346.1"/>
    <property type="molecule type" value="Genomic_DNA"/>
</dbReference>
<sequence>MYPQVLKTLIATDCIIVGIEEGTLKLLVIKRPIPPLKDRWSLIGTFLGIEETAHQAAHRVLYSATGLNNIYLDQLHTYTRPDRDPGGRVISIAHFALIRIADYHNNSSKQVGSKWFALNDLPKLIFDHDNMVNDALAKLRERAKFNPIAFELLSEYFTLKQLQNFYEELYQQKFDTANFRKKVLSYSFLVKTNKKVKDTSKKGSFLYRYDRKIYEELRSKEFKIRFI</sequence>
<dbReference type="InterPro" id="IPR000086">
    <property type="entry name" value="NUDIX_hydrolase_dom"/>
</dbReference>
<accession>A0ABN1MJD4</accession>
<dbReference type="SUPFAM" id="SSF46785">
    <property type="entry name" value="Winged helix' DNA-binding domain"/>
    <property type="match status" value="1"/>
</dbReference>
<dbReference type="InterPro" id="IPR054105">
    <property type="entry name" value="WHD_NrtR"/>
</dbReference>